<organism evidence="1 2">
    <name type="scientific">Paenibacillus konkukensis</name>
    <dbReference type="NCBI Taxonomy" id="2020716"/>
    <lineage>
        <taxon>Bacteria</taxon>
        <taxon>Bacillati</taxon>
        <taxon>Bacillota</taxon>
        <taxon>Bacilli</taxon>
        <taxon>Bacillales</taxon>
        <taxon>Paenibacillaceae</taxon>
        <taxon>Paenibacillus</taxon>
    </lineage>
</organism>
<sequence length="346" mass="40284">MSIIIYPPTIDWGWMKQRPQHLMSQLAKKGHHVYFCNKTQTRQAMQEIEPNLFLVHHHRDWLEHTWPGLRQTYGETVGVWSTLPSQASEITIYSPDWVVYDCVDEFAEWHRYEQDMVRLSTCIVCTSERLYERLRRTYPGMRIEMIRNAYDEQMNLHLPPPALGGQEEECREWNEDKELMSSDTKRIGYIGAWAPWVDELLIKKLSLLGNAQMIVIGPEYGKKYDIIGRSHHVRFLGLKPHCLLPGYIRRLSVCIIPFLITPVTLATNPVKAYEYLAAGKPVVSTNMPECRLMSPHIDVADNHEQFIDAVIRRLRDPGDGAVRTAYALEHTWTRRGEQVQRLLATF</sequence>
<reference evidence="1" key="2">
    <citation type="journal article" date="2021" name="J Anim Sci Technol">
        <title>Complete genome sequence of Paenibacillus konkukensis sp. nov. SK3146 as a potential probiotic strain.</title>
        <authorList>
            <person name="Jung H.I."/>
            <person name="Park S."/>
            <person name="Niu K.M."/>
            <person name="Lee S.W."/>
            <person name="Kothari D."/>
            <person name="Yi K.J."/>
            <person name="Kim S.K."/>
        </authorList>
    </citation>
    <scope>NUCLEOTIDE SEQUENCE</scope>
    <source>
        <strain evidence="1">SK3146</strain>
    </source>
</reference>
<keyword evidence="1" id="KW-0328">Glycosyltransferase</keyword>
<dbReference type="Gene3D" id="3.40.50.2000">
    <property type="entry name" value="Glycogen Phosphorylase B"/>
    <property type="match status" value="1"/>
</dbReference>
<dbReference type="Proteomes" id="UP001057134">
    <property type="component" value="Chromosome"/>
</dbReference>
<dbReference type="EMBL" id="CP027059">
    <property type="protein sequence ID" value="UQZ86622.1"/>
    <property type="molecule type" value="Genomic_DNA"/>
</dbReference>
<protein>
    <submittedName>
        <fullName evidence="1">Teichuronic acid biosynthesis glycosyltransferase TuaH</fullName>
        <ecNumber evidence="1">2.4.-.-</ecNumber>
    </submittedName>
</protein>
<evidence type="ECO:0000313" key="1">
    <source>
        <dbReference type="EMBL" id="UQZ86622.1"/>
    </source>
</evidence>
<dbReference type="SUPFAM" id="SSF53756">
    <property type="entry name" value="UDP-Glycosyltransferase/glycogen phosphorylase"/>
    <property type="match status" value="1"/>
</dbReference>
<dbReference type="EC" id="2.4.-.-" evidence="1"/>
<dbReference type="RefSeq" id="WP_249862143.1">
    <property type="nucleotide sequence ID" value="NZ_CP027059.1"/>
</dbReference>
<dbReference type="Pfam" id="PF13692">
    <property type="entry name" value="Glyco_trans_1_4"/>
    <property type="match status" value="1"/>
</dbReference>
<keyword evidence="2" id="KW-1185">Reference proteome</keyword>
<dbReference type="GO" id="GO:0016757">
    <property type="term" value="F:glycosyltransferase activity"/>
    <property type="evidence" value="ECO:0007669"/>
    <property type="project" value="UniProtKB-KW"/>
</dbReference>
<reference evidence="1" key="1">
    <citation type="submission" date="2018-02" db="EMBL/GenBank/DDBJ databases">
        <authorList>
            <person name="Kim S.-K."/>
            <person name="Jung H.-I."/>
            <person name="Lee S.-W."/>
        </authorList>
    </citation>
    <scope>NUCLEOTIDE SEQUENCE</scope>
    <source>
        <strain evidence="1">SK3146</strain>
    </source>
</reference>
<name>A0ABY4RWC8_9BACL</name>
<keyword evidence="1" id="KW-0808">Transferase</keyword>
<gene>
    <name evidence="1" type="primary">tuaH_1</name>
    <name evidence="1" type="ORF">SK3146_05915</name>
</gene>
<dbReference type="PANTHER" id="PTHR12526:SF622">
    <property type="entry name" value="GLYCOSYLTRANSFERASE (GROUP I)"/>
    <property type="match status" value="1"/>
</dbReference>
<accession>A0ABY4RWC8</accession>
<dbReference type="PANTHER" id="PTHR12526">
    <property type="entry name" value="GLYCOSYLTRANSFERASE"/>
    <property type="match status" value="1"/>
</dbReference>
<evidence type="ECO:0000313" key="2">
    <source>
        <dbReference type="Proteomes" id="UP001057134"/>
    </source>
</evidence>
<proteinExistence type="predicted"/>